<comment type="function">
    <text evidence="11">Component of the F(0) channel, it forms part of the peripheral stalk, linking F(1) to F(0). The b'-subunit is a diverged and duplicated form of b found in plants and photosynthetic bacteria.</text>
</comment>
<dbReference type="GO" id="GO:0012505">
    <property type="term" value="C:endomembrane system"/>
    <property type="evidence" value="ECO:0007669"/>
    <property type="project" value="UniProtKB-SubCell"/>
</dbReference>
<dbReference type="KEGG" id="uli:ETAA1_60120"/>
<keyword evidence="7 13" id="KW-0406">Ion transport</keyword>
<reference evidence="17 18" key="1">
    <citation type="submission" date="2019-02" db="EMBL/GenBank/DDBJ databases">
        <title>Deep-cultivation of Planctomycetes and their phenomic and genomic characterization uncovers novel biology.</title>
        <authorList>
            <person name="Wiegand S."/>
            <person name="Jogler M."/>
            <person name="Boedeker C."/>
            <person name="Pinto D."/>
            <person name="Vollmers J."/>
            <person name="Rivas-Marin E."/>
            <person name="Kohn T."/>
            <person name="Peeters S.H."/>
            <person name="Heuer A."/>
            <person name="Rast P."/>
            <person name="Oberbeckmann S."/>
            <person name="Bunk B."/>
            <person name="Jeske O."/>
            <person name="Meyerdierks A."/>
            <person name="Storesund J.E."/>
            <person name="Kallscheuer N."/>
            <person name="Luecker S."/>
            <person name="Lage O.M."/>
            <person name="Pohl T."/>
            <person name="Merkel B.J."/>
            <person name="Hornburger P."/>
            <person name="Mueller R.-W."/>
            <person name="Bruemmer F."/>
            <person name="Labrenz M."/>
            <person name="Spormann A.M."/>
            <person name="Op den Camp H."/>
            <person name="Overmann J."/>
            <person name="Amann R."/>
            <person name="Jetten M.S.M."/>
            <person name="Mascher T."/>
            <person name="Medema M.H."/>
            <person name="Devos D.P."/>
            <person name="Kaster A.-K."/>
            <person name="Ovreas L."/>
            <person name="Rohde M."/>
            <person name="Galperin M.Y."/>
            <person name="Jogler C."/>
        </authorList>
    </citation>
    <scope>NUCLEOTIDE SEQUENCE [LARGE SCALE GENOMIC DNA]</scope>
    <source>
        <strain evidence="17 18">ETA_A1</strain>
    </source>
</reference>
<evidence type="ECO:0000256" key="4">
    <source>
        <dbReference type="ARBA" id="ARBA00022692"/>
    </source>
</evidence>
<protein>
    <recommendedName>
        <fullName evidence="13">ATP synthase subunit b</fullName>
    </recommendedName>
    <alternativeName>
        <fullName evidence="13">ATP synthase F(0) sector subunit b</fullName>
    </alternativeName>
    <alternativeName>
        <fullName evidence="13">ATPase subunit I</fullName>
    </alternativeName>
    <alternativeName>
        <fullName evidence="13">F-type ATPase subunit b</fullName>
        <shortName evidence="13">F-ATPase subunit b</shortName>
    </alternativeName>
</protein>
<dbReference type="InterPro" id="IPR002146">
    <property type="entry name" value="ATP_synth_b/b'su_bac/chlpt"/>
</dbReference>
<keyword evidence="15" id="KW-0175">Coiled coil</keyword>
<comment type="subcellular location">
    <subcellularLocation>
        <location evidence="13">Cell membrane</location>
        <topology evidence="13">Single-pass membrane protein</topology>
    </subcellularLocation>
    <subcellularLocation>
        <location evidence="12">Endomembrane system</location>
        <topology evidence="12">Single-pass membrane protein</topology>
    </subcellularLocation>
</comment>
<keyword evidence="6 13" id="KW-1133">Transmembrane helix</keyword>
<comment type="similarity">
    <text evidence="1 13 14">Belongs to the ATPase B chain family.</text>
</comment>
<dbReference type="OrthoDB" id="274361at2"/>
<keyword evidence="4 13" id="KW-0812">Transmembrane</keyword>
<keyword evidence="2 13" id="KW-0813">Transport</keyword>
<keyword evidence="3 13" id="KW-0138">CF(0)</keyword>
<name>A0A517Y2K7_9BACT</name>
<dbReference type="Pfam" id="PF00430">
    <property type="entry name" value="ATP-synt_B"/>
    <property type="match status" value="1"/>
</dbReference>
<feature type="transmembrane region" description="Helical" evidence="13">
    <location>
        <begin position="41"/>
        <end position="61"/>
    </location>
</feature>
<dbReference type="HAMAP" id="MF_01398">
    <property type="entry name" value="ATP_synth_b_bprime"/>
    <property type="match status" value="1"/>
</dbReference>
<dbReference type="EMBL" id="CP036273">
    <property type="protein sequence ID" value="QDU24001.1"/>
    <property type="molecule type" value="Genomic_DNA"/>
</dbReference>
<comment type="function">
    <text evidence="10 13">F(1)F(0) ATP synthase produces ATP from ADP in the presence of a proton or sodium gradient. F-type ATPases consist of two structural domains, F(1) containing the extramembraneous catalytic core and F(0) containing the membrane proton channel, linked together by a central stalk and a peripheral stalk. During catalysis, ATP synthesis in the catalytic domain of F(1) is coupled via a rotary mechanism of the central stalk subunits to proton translocation.</text>
</comment>
<evidence type="ECO:0000256" key="9">
    <source>
        <dbReference type="ARBA" id="ARBA00023310"/>
    </source>
</evidence>
<evidence type="ECO:0000313" key="17">
    <source>
        <dbReference type="EMBL" id="QDU24001.1"/>
    </source>
</evidence>
<proteinExistence type="inferred from homology"/>
<dbReference type="PANTHER" id="PTHR33445">
    <property type="entry name" value="ATP SYNTHASE SUBUNIT B', CHLOROPLASTIC"/>
    <property type="match status" value="1"/>
</dbReference>
<evidence type="ECO:0000256" key="5">
    <source>
        <dbReference type="ARBA" id="ARBA00022781"/>
    </source>
</evidence>
<evidence type="ECO:0000256" key="11">
    <source>
        <dbReference type="ARBA" id="ARBA00025614"/>
    </source>
</evidence>
<evidence type="ECO:0000256" key="16">
    <source>
        <dbReference type="SAM" id="SignalP"/>
    </source>
</evidence>
<feature type="coiled-coil region" evidence="15">
    <location>
        <begin position="79"/>
        <end position="150"/>
    </location>
</feature>
<keyword evidence="9 13" id="KW-0066">ATP synthesis</keyword>
<dbReference type="Proteomes" id="UP000319576">
    <property type="component" value="Chromosome"/>
</dbReference>
<evidence type="ECO:0000313" key="18">
    <source>
        <dbReference type="Proteomes" id="UP000319576"/>
    </source>
</evidence>
<dbReference type="GO" id="GO:0005886">
    <property type="term" value="C:plasma membrane"/>
    <property type="evidence" value="ECO:0007669"/>
    <property type="project" value="UniProtKB-SubCell"/>
</dbReference>
<dbReference type="RefSeq" id="WP_145244198.1">
    <property type="nucleotide sequence ID" value="NZ_CP036273.1"/>
</dbReference>
<comment type="subunit">
    <text evidence="13">F-type ATPases have 2 components, F(1) - the catalytic core - and F(0) - the membrane proton channel. F(1) has five subunits: alpha(3), beta(3), gamma(1), delta(1), epsilon(1). F(0) has three main subunits: a(1), b(2) and c(10-14). The alpha and beta chains form an alternating ring which encloses part of the gamma chain. F(1) is attached to F(0) by a central stalk formed by the gamma and epsilon chains, while a peripheral stalk is formed by the delta and b chains.</text>
</comment>
<keyword evidence="13" id="KW-1003">Cell membrane</keyword>
<dbReference type="CDD" id="cd06503">
    <property type="entry name" value="ATP-synt_Fo_b"/>
    <property type="match status" value="1"/>
</dbReference>
<dbReference type="GO" id="GO:0046933">
    <property type="term" value="F:proton-transporting ATP synthase activity, rotational mechanism"/>
    <property type="evidence" value="ECO:0007669"/>
    <property type="project" value="UniProtKB-UniRule"/>
</dbReference>
<dbReference type="PANTHER" id="PTHR33445:SF1">
    <property type="entry name" value="ATP SYNTHASE SUBUNIT B"/>
    <property type="match status" value="1"/>
</dbReference>
<evidence type="ECO:0000256" key="10">
    <source>
        <dbReference type="ARBA" id="ARBA00025198"/>
    </source>
</evidence>
<accession>A0A517Y2K7</accession>
<evidence type="ECO:0000256" key="8">
    <source>
        <dbReference type="ARBA" id="ARBA00023136"/>
    </source>
</evidence>
<keyword evidence="18" id="KW-1185">Reference proteome</keyword>
<evidence type="ECO:0000256" key="2">
    <source>
        <dbReference type="ARBA" id="ARBA00022448"/>
    </source>
</evidence>
<organism evidence="17 18">
    <name type="scientific">Urbifossiella limnaea</name>
    <dbReference type="NCBI Taxonomy" id="2528023"/>
    <lineage>
        <taxon>Bacteria</taxon>
        <taxon>Pseudomonadati</taxon>
        <taxon>Planctomycetota</taxon>
        <taxon>Planctomycetia</taxon>
        <taxon>Gemmatales</taxon>
        <taxon>Gemmataceae</taxon>
        <taxon>Urbifossiella</taxon>
    </lineage>
</organism>
<evidence type="ECO:0000256" key="3">
    <source>
        <dbReference type="ARBA" id="ARBA00022547"/>
    </source>
</evidence>
<keyword evidence="5 13" id="KW-0375">Hydrogen ion transport</keyword>
<evidence type="ECO:0000256" key="14">
    <source>
        <dbReference type="RuleBase" id="RU003848"/>
    </source>
</evidence>
<gene>
    <name evidence="13 17" type="primary">atpF</name>
    <name evidence="17" type="ORF">ETAA1_60120</name>
</gene>
<keyword evidence="16" id="KW-0732">Signal</keyword>
<dbReference type="GO" id="GO:0045259">
    <property type="term" value="C:proton-transporting ATP synthase complex"/>
    <property type="evidence" value="ECO:0007669"/>
    <property type="project" value="UniProtKB-KW"/>
</dbReference>
<dbReference type="GO" id="GO:0046961">
    <property type="term" value="F:proton-transporting ATPase activity, rotational mechanism"/>
    <property type="evidence" value="ECO:0007669"/>
    <property type="project" value="TreeGrafter"/>
</dbReference>
<sequence length="198" mass="21110" precursor="true">MPATTTRRAAAAVAALLVTPALALAADAGGTKNVMEPDLVNSVVTLIVFGALLAVLYKFAWGPILVGLKAREDAQYAAIEEAKKARDEAAAMRAQVQAELAKAADQVRAMLDEARNDASALRATEREAGVKEAAAERERAKREIEVAKDTALDEIYRTAVDLATSLSAKTLGRQISADDHRKLLDESLVELRQSARSA</sequence>
<keyword evidence="8 13" id="KW-0472">Membrane</keyword>
<evidence type="ECO:0000256" key="1">
    <source>
        <dbReference type="ARBA" id="ARBA00005513"/>
    </source>
</evidence>
<evidence type="ECO:0000256" key="6">
    <source>
        <dbReference type="ARBA" id="ARBA00022989"/>
    </source>
</evidence>
<dbReference type="AlphaFoldDB" id="A0A517Y2K7"/>
<dbReference type="InterPro" id="IPR050059">
    <property type="entry name" value="ATP_synthase_B_chain"/>
</dbReference>
<evidence type="ECO:0000256" key="7">
    <source>
        <dbReference type="ARBA" id="ARBA00023065"/>
    </source>
</evidence>
<feature type="chain" id="PRO_5021895958" description="ATP synthase subunit b" evidence="16">
    <location>
        <begin position="26"/>
        <end position="198"/>
    </location>
</feature>
<evidence type="ECO:0000256" key="13">
    <source>
        <dbReference type="HAMAP-Rule" id="MF_01398"/>
    </source>
</evidence>
<feature type="signal peptide" evidence="16">
    <location>
        <begin position="1"/>
        <end position="25"/>
    </location>
</feature>
<evidence type="ECO:0000256" key="12">
    <source>
        <dbReference type="ARBA" id="ARBA00037847"/>
    </source>
</evidence>
<evidence type="ECO:0000256" key="15">
    <source>
        <dbReference type="SAM" id="Coils"/>
    </source>
</evidence>